<reference evidence="4" key="1">
    <citation type="submission" date="2024-07" db="EMBL/GenBank/DDBJ databases">
        <title>Two chromosome-level genome assemblies of Korean endemic species Abeliophyllum distichum and Forsythia ovata (Oleaceae).</title>
        <authorList>
            <person name="Jang H."/>
        </authorList>
    </citation>
    <scope>NUCLEOTIDE SEQUENCE [LARGE SCALE GENOMIC DNA]</scope>
</reference>
<feature type="signal peptide" evidence="2">
    <location>
        <begin position="1"/>
        <end position="18"/>
    </location>
</feature>
<name>A0ABD1Q5P2_9LAMI</name>
<dbReference type="GO" id="GO:0003746">
    <property type="term" value="F:translation elongation factor activity"/>
    <property type="evidence" value="ECO:0007669"/>
    <property type="project" value="UniProtKB-KW"/>
</dbReference>
<dbReference type="PANTHER" id="PTHR33257:SF46">
    <property type="entry name" value="OVATE FAMILY PROTEIN"/>
    <property type="match status" value="1"/>
</dbReference>
<comment type="caution">
    <text evidence="3">The sequence shown here is derived from an EMBL/GenBank/DDBJ whole genome shotgun (WGS) entry which is preliminary data.</text>
</comment>
<protein>
    <submittedName>
        <fullName evidence="3">Elongation factor G like</fullName>
    </submittedName>
</protein>
<keyword evidence="2" id="KW-0732">Signal</keyword>
<dbReference type="PANTHER" id="PTHR33257">
    <property type="entry name" value="OS05G0165500 PROTEIN"/>
    <property type="match status" value="1"/>
</dbReference>
<evidence type="ECO:0000313" key="3">
    <source>
        <dbReference type="EMBL" id="KAL2470918.1"/>
    </source>
</evidence>
<gene>
    <name evidence="3" type="ORF">Adt_39054</name>
</gene>
<dbReference type="AlphaFoldDB" id="A0ABD1Q5P2"/>
<keyword evidence="3" id="KW-0648">Protein biosynthesis</keyword>
<feature type="chain" id="PRO_5044893014" evidence="2">
    <location>
        <begin position="19"/>
        <end position="168"/>
    </location>
</feature>
<feature type="compositionally biased region" description="Pro residues" evidence="1">
    <location>
        <begin position="35"/>
        <end position="46"/>
    </location>
</feature>
<dbReference type="Proteomes" id="UP001604336">
    <property type="component" value="Unassembled WGS sequence"/>
</dbReference>
<dbReference type="EMBL" id="JBFOLK010000012">
    <property type="protein sequence ID" value="KAL2470918.1"/>
    <property type="molecule type" value="Genomic_DNA"/>
</dbReference>
<organism evidence="3 4">
    <name type="scientific">Abeliophyllum distichum</name>
    <dbReference type="NCBI Taxonomy" id="126358"/>
    <lineage>
        <taxon>Eukaryota</taxon>
        <taxon>Viridiplantae</taxon>
        <taxon>Streptophyta</taxon>
        <taxon>Embryophyta</taxon>
        <taxon>Tracheophyta</taxon>
        <taxon>Spermatophyta</taxon>
        <taxon>Magnoliopsida</taxon>
        <taxon>eudicotyledons</taxon>
        <taxon>Gunneridae</taxon>
        <taxon>Pentapetalae</taxon>
        <taxon>asterids</taxon>
        <taxon>lamiids</taxon>
        <taxon>Lamiales</taxon>
        <taxon>Oleaceae</taxon>
        <taxon>Forsythieae</taxon>
        <taxon>Abeliophyllum</taxon>
    </lineage>
</organism>
<feature type="region of interest" description="Disordered" evidence="1">
    <location>
        <begin position="77"/>
        <end position="121"/>
    </location>
</feature>
<feature type="compositionally biased region" description="Polar residues" evidence="1">
    <location>
        <begin position="104"/>
        <end position="121"/>
    </location>
</feature>
<keyword evidence="4" id="KW-1185">Reference proteome</keyword>
<evidence type="ECO:0000256" key="2">
    <source>
        <dbReference type="SAM" id="SignalP"/>
    </source>
</evidence>
<accession>A0ABD1Q5P2</accession>
<feature type="region of interest" description="Disordered" evidence="1">
    <location>
        <begin position="26"/>
        <end position="54"/>
    </location>
</feature>
<sequence>MILLKSIIGILLLEFHFCGNHSPGTPKVKFRRETPLPPLTPPPPLHSSPARNPSKIHLKSNLIKSFLPKLNVKKSHVQQSSLSSSSSSSSLSSPWSSHSVPSSPFSTPNSREQQSRVSSTWMSLHSRIDEDDYGSTTSTLCFSAGRRSNARSGGCSSRIIKLLLGEFA</sequence>
<feature type="compositionally biased region" description="Low complexity" evidence="1">
    <location>
        <begin position="77"/>
        <end position="103"/>
    </location>
</feature>
<proteinExistence type="predicted"/>
<evidence type="ECO:0000313" key="4">
    <source>
        <dbReference type="Proteomes" id="UP001604336"/>
    </source>
</evidence>
<keyword evidence="3" id="KW-0251">Elongation factor</keyword>
<evidence type="ECO:0000256" key="1">
    <source>
        <dbReference type="SAM" id="MobiDB-lite"/>
    </source>
</evidence>